<accession>A0A484FM29</accession>
<name>A0A484FM29_COLOR</name>
<evidence type="ECO:0000313" key="3">
    <source>
        <dbReference type="EMBL" id="TDZ19509.1"/>
    </source>
</evidence>
<feature type="domain" description="CRIB" evidence="2">
    <location>
        <begin position="222"/>
        <end position="235"/>
    </location>
</feature>
<feature type="compositionally biased region" description="Acidic residues" evidence="1">
    <location>
        <begin position="373"/>
        <end position="401"/>
    </location>
</feature>
<proteinExistence type="predicted"/>
<evidence type="ECO:0000313" key="4">
    <source>
        <dbReference type="Proteomes" id="UP000014480"/>
    </source>
</evidence>
<dbReference type="Proteomes" id="UP000014480">
    <property type="component" value="Unassembled WGS sequence"/>
</dbReference>
<evidence type="ECO:0000259" key="2">
    <source>
        <dbReference type="PROSITE" id="PS50108"/>
    </source>
</evidence>
<feature type="region of interest" description="Disordered" evidence="1">
    <location>
        <begin position="273"/>
        <end position="311"/>
    </location>
</feature>
<feature type="compositionally biased region" description="Low complexity" evidence="1">
    <location>
        <begin position="436"/>
        <end position="447"/>
    </location>
</feature>
<feature type="compositionally biased region" description="Polar residues" evidence="1">
    <location>
        <begin position="139"/>
        <end position="148"/>
    </location>
</feature>
<feature type="region of interest" description="Disordered" evidence="1">
    <location>
        <begin position="350"/>
        <end position="522"/>
    </location>
</feature>
<feature type="compositionally biased region" description="Polar residues" evidence="1">
    <location>
        <begin position="472"/>
        <end position="482"/>
    </location>
</feature>
<gene>
    <name evidence="3" type="ORF">Cob_v007732</name>
</gene>
<feature type="region of interest" description="Disordered" evidence="1">
    <location>
        <begin position="124"/>
        <end position="240"/>
    </location>
</feature>
<keyword evidence="4" id="KW-1185">Reference proteome</keyword>
<sequence>MQATMETCEGVLLIPPERGQILGRAVWKPRYVVVGSRSVHREAVTSPTFPQISSLSRTNGAPPKILPRPLATDDYYISIFKSKDDWEPSCQYPVSSVIDCQVQMLAHRKQGPVLPTLVITINDKEKKRRSSRAAGLMSSKESTATTLWFRTPPDDHHQQQQQQQQQQRPRDGVDYFPRPPSGNPNTRTTLHHKNSTQTYSSRERPVTLGSDSPSLRSKRSDISSPTSIHHPAHMGFVMPDPNKYTTVLPTDIPSPITTMSDYQQSEFIEGWTAAQGRSSTVSSPIRGRGSMSSGGPQPFPGADSSSPPAPRETILDRAFQLRCIPGSEQEIPGEEKLTSLARFDALMREADEKRRHQSQTAVAEKAAMQSAFDVDDDSSEEEEDEEEEDDDDDDDDDEDQDDFAHEADGSGNRHTLIPPNAQRALEYFSSRPDAPMSPRSPVMRSSPANFSVPLQAPSRPHTAHSRMRPNVAQRTYSQPQPTDQERLDVFPSASEQHQRREQLRQQRVRPRSVTTTQRHFER</sequence>
<dbReference type="EMBL" id="AMCV02000020">
    <property type="protein sequence ID" value="TDZ19509.1"/>
    <property type="molecule type" value="Genomic_DNA"/>
</dbReference>
<dbReference type="AlphaFoldDB" id="A0A484FM29"/>
<feature type="compositionally biased region" description="Polar residues" evidence="1">
    <location>
        <begin position="512"/>
        <end position="522"/>
    </location>
</feature>
<organism evidence="3 4">
    <name type="scientific">Colletotrichum orbiculare (strain 104-T / ATCC 96160 / CBS 514.97 / LARS 414 / MAFF 240422)</name>
    <name type="common">Cucumber anthracnose fungus</name>
    <name type="synonym">Colletotrichum lagenarium</name>
    <dbReference type="NCBI Taxonomy" id="1213857"/>
    <lineage>
        <taxon>Eukaryota</taxon>
        <taxon>Fungi</taxon>
        <taxon>Dikarya</taxon>
        <taxon>Ascomycota</taxon>
        <taxon>Pezizomycotina</taxon>
        <taxon>Sordariomycetes</taxon>
        <taxon>Hypocreomycetidae</taxon>
        <taxon>Glomerellales</taxon>
        <taxon>Glomerellaceae</taxon>
        <taxon>Colletotrichum</taxon>
        <taxon>Colletotrichum orbiculare species complex</taxon>
    </lineage>
</organism>
<dbReference type="InterPro" id="IPR000095">
    <property type="entry name" value="CRIB_dom"/>
</dbReference>
<dbReference type="STRING" id="1213857.A0A484FM29"/>
<reference evidence="4" key="2">
    <citation type="journal article" date="2019" name="Mol. Plant Microbe Interact.">
        <title>Genome sequence resources for four phytopathogenic fungi from the Colletotrichum orbiculare species complex.</title>
        <authorList>
            <person name="Gan P."/>
            <person name="Tsushima A."/>
            <person name="Narusaka M."/>
            <person name="Narusaka Y."/>
            <person name="Takano Y."/>
            <person name="Kubo Y."/>
            <person name="Shirasu K."/>
        </authorList>
    </citation>
    <scope>GENOME REANNOTATION</scope>
    <source>
        <strain evidence="4">104-T / ATCC 96160 / CBS 514.97 / LARS 414 / MAFF 240422</strain>
    </source>
</reference>
<protein>
    <recommendedName>
        <fullName evidence="2">CRIB domain-containing protein</fullName>
    </recommendedName>
</protein>
<dbReference type="OrthoDB" id="5379885at2759"/>
<dbReference type="PROSITE" id="PS50108">
    <property type="entry name" value="CRIB"/>
    <property type="match status" value="1"/>
</dbReference>
<reference evidence="4" key="1">
    <citation type="journal article" date="2013" name="New Phytol.">
        <title>Comparative genomic and transcriptomic analyses reveal the hemibiotrophic stage shift of Colletotrichum fungi.</title>
        <authorList>
            <person name="Gan P."/>
            <person name="Ikeda K."/>
            <person name="Irieda H."/>
            <person name="Narusaka M."/>
            <person name="O'Connell R.J."/>
            <person name="Narusaka Y."/>
            <person name="Takano Y."/>
            <person name="Kubo Y."/>
            <person name="Shirasu K."/>
        </authorList>
    </citation>
    <scope>NUCLEOTIDE SEQUENCE [LARGE SCALE GENOMIC DNA]</scope>
    <source>
        <strain evidence="4">104-T / ATCC 96160 / CBS 514.97 / LARS 414 / MAFF 240422</strain>
    </source>
</reference>
<evidence type="ECO:0000256" key="1">
    <source>
        <dbReference type="SAM" id="MobiDB-lite"/>
    </source>
</evidence>
<comment type="caution">
    <text evidence="3">The sequence shown here is derived from an EMBL/GenBank/DDBJ whole genome shotgun (WGS) entry which is preliminary data.</text>
</comment>